<reference evidence="3" key="1">
    <citation type="submission" date="2022-09" db="EMBL/GenBank/DDBJ databases">
        <title>Actin cytoskeleton and complex cell architecture in an #Asgard archaeon.</title>
        <authorList>
            <person name="Ponce Toledo R.I."/>
            <person name="Schleper C."/>
            <person name="Rodrigues Oliveira T."/>
            <person name="Wollweber F."/>
            <person name="Xu J."/>
            <person name="Rittmann S."/>
            <person name="Klingl A."/>
            <person name="Pilhofer M."/>
        </authorList>
    </citation>
    <scope>NUCLEOTIDE SEQUENCE</scope>
    <source>
        <strain evidence="3">B-35</strain>
    </source>
</reference>
<keyword evidence="2" id="KW-1133">Transmembrane helix</keyword>
<keyword evidence="2" id="KW-0472">Membrane</keyword>
<evidence type="ECO:0000313" key="3">
    <source>
        <dbReference type="EMBL" id="UYP46613.1"/>
    </source>
</evidence>
<evidence type="ECO:0008006" key="5">
    <source>
        <dbReference type="Google" id="ProtNLM"/>
    </source>
</evidence>
<gene>
    <name evidence="3" type="ORF">NEF87_002898</name>
</gene>
<organism evidence="3 4">
    <name type="scientific">Candidatus Lokiarchaeum ossiferum</name>
    <dbReference type="NCBI Taxonomy" id="2951803"/>
    <lineage>
        <taxon>Archaea</taxon>
        <taxon>Promethearchaeati</taxon>
        <taxon>Promethearchaeota</taxon>
        <taxon>Promethearchaeia</taxon>
        <taxon>Promethearchaeales</taxon>
        <taxon>Promethearchaeaceae</taxon>
        <taxon>Candidatus Lokiarchaeum</taxon>
    </lineage>
</organism>
<evidence type="ECO:0000256" key="1">
    <source>
        <dbReference type="SAM" id="MobiDB-lite"/>
    </source>
</evidence>
<protein>
    <recommendedName>
        <fullName evidence="5">CARDB domain-containing protein</fullName>
    </recommendedName>
</protein>
<accession>A0ABY6HSX6</accession>
<feature type="transmembrane region" description="Helical" evidence="2">
    <location>
        <begin position="493"/>
        <end position="515"/>
    </location>
</feature>
<proteinExistence type="predicted"/>
<evidence type="ECO:0000313" key="4">
    <source>
        <dbReference type="Proteomes" id="UP001208689"/>
    </source>
</evidence>
<sequence length="566" mass="62315">MTKINTKTILVFSLMLAGFFMVDLTSTNNLSNLGLTQSIYSADGNLSNWNVSIDKDEVNRAIETVSISFTDEDHNSSLPITFKYYANITLSNGSELNVTLNNASNIWSGTYTPAVTTPVGQANITILKVNIADETVLNAATLTLDAFFEIKNNHPNIGVQLNATEVFRGDEINMLLTPFDVEDSMGDLEWAVGFYDSTNALVDPIRAKGDEPKLDYDYTIPSDINTGAYYINATCWDSEDNVTTVEYPITVLDNTPVIDAYLFEIDGVEQTGAISVLRDSVMLLKVNVSDADYDSGSEDLLLSISAKDAFTGESIFPGLYTTIALNEAGWNFTKNITFNADISTGYTLLTMRVYQEGDTSVYSEFTQAVTVLNNAPEISEYQINEKTPSEQKTFTEGDIITFTFNVTDVEDGIDYIKVDIIYVDTTTNAEETISYIVPYEGSTTSLSIRTVDLSLGTFTAWVYVYDDLGAFDKFDEGNTFEIVEGETIQPITWLISVAAFILGGAIALGISYSIIKPSVAKKTSSDDNSTTDDDVMTTSDEVEEEVQEDAPKSDQKTKKKKLIRKL</sequence>
<keyword evidence="4" id="KW-1185">Reference proteome</keyword>
<name>A0ABY6HSX6_9ARCH</name>
<feature type="compositionally biased region" description="Basic residues" evidence="1">
    <location>
        <begin position="557"/>
        <end position="566"/>
    </location>
</feature>
<keyword evidence="2" id="KW-0812">Transmembrane</keyword>
<dbReference type="EMBL" id="CP104013">
    <property type="protein sequence ID" value="UYP46613.1"/>
    <property type="molecule type" value="Genomic_DNA"/>
</dbReference>
<evidence type="ECO:0000256" key="2">
    <source>
        <dbReference type="SAM" id="Phobius"/>
    </source>
</evidence>
<dbReference type="Proteomes" id="UP001208689">
    <property type="component" value="Chromosome"/>
</dbReference>
<feature type="region of interest" description="Disordered" evidence="1">
    <location>
        <begin position="521"/>
        <end position="566"/>
    </location>
</feature>
<feature type="compositionally biased region" description="Acidic residues" evidence="1">
    <location>
        <begin position="529"/>
        <end position="548"/>
    </location>
</feature>